<dbReference type="GO" id="GO:2000024">
    <property type="term" value="P:regulation of leaf development"/>
    <property type="evidence" value="ECO:0007669"/>
    <property type="project" value="TreeGrafter"/>
</dbReference>
<feature type="domain" description="YABBY N-terminal" evidence="8">
    <location>
        <begin position="106"/>
        <end position="141"/>
    </location>
</feature>
<feature type="domain" description="YABBY protein C-terminal" evidence="7">
    <location>
        <begin position="214"/>
        <end position="276"/>
    </location>
</feature>
<comment type="subcellular location">
    <subcellularLocation>
        <location evidence="1">Nucleus</location>
    </subcellularLocation>
</comment>
<reference evidence="9 10" key="1">
    <citation type="journal article" date="2019" name="Nat. Plants">
        <title>Genome sequencing of Musa balbisiana reveals subgenome evolution and function divergence in polyploid bananas.</title>
        <authorList>
            <person name="Yao X."/>
        </authorList>
    </citation>
    <scope>NUCLEOTIDE SEQUENCE [LARGE SCALE GENOMIC DNA]</scope>
    <source>
        <strain evidence="10">cv. DH-PKW</strain>
        <tissue evidence="9">Leaves</tissue>
    </source>
</reference>
<sequence>MSSSSAAFSLDHLSPPPSEHLCYVHCNFCDTDLAVYPPNSSLVIPSATTITTADAAAAAAHSPVRGSASLLGLPSCSSYYLPALVLLSSSFLLTVISLLFPCSWQVSVPYTSLFKTVTVRCGHCTNLLSVNMRALLLPAANQLLHLSHPCFTPPHHNLLDELQCPHPSLLLDPSLLCNGNNSNGSLINSPTTVNHSNSINSSCNATAPVKGVEEELPRTPVVNRPPEKRQRVPSAYNRFIKDEIQRIKAGNPDITHREAFSAAAKNWAHFPHIHFGLMPDQGLKKASVRQPEGEDVLPKEGFYATAAANMGVAPF</sequence>
<dbReference type="InterPro" id="IPR056776">
    <property type="entry name" value="YABBY_N"/>
</dbReference>
<dbReference type="SUPFAM" id="SSF47095">
    <property type="entry name" value="HMG-box"/>
    <property type="match status" value="1"/>
</dbReference>
<dbReference type="Proteomes" id="UP000317650">
    <property type="component" value="Chromosome 11"/>
</dbReference>
<keyword evidence="4" id="KW-0863">Zinc-finger</keyword>
<keyword evidence="10" id="KW-1185">Reference proteome</keyword>
<dbReference type="CDD" id="cd00084">
    <property type="entry name" value="HMG-box_SF"/>
    <property type="match status" value="1"/>
</dbReference>
<dbReference type="EMBL" id="PYDT01000007">
    <property type="protein sequence ID" value="THU55143.1"/>
    <property type="molecule type" value="Genomic_DNA"/>
</dbReference>
<evidence type="ECO:0000313" key="10">
    <source>
        <dbReference type="Proteomes" id="UP000317650"/>
    </source>
</evidence>
<evidence type="ECO:0000256" key="4">
    <source>
        <dbReference type="ARBA" id="ARBA00022771"/>
    </source>
</evidence>
<evidence type="ECO:0000256" key="3">
    <source>
        <dbReference type="ARBA" id="ARBA00022723"/>
    </source>
</evidence>
<dbReference type="Pfam" id="PF24868">
    <property type="entry name" value="YABBY_N"/>
    <property type="match status" value="2"/>
</dbReference>
<evidence type="ECO:0000256" key="2">
    <source>
        <dbReference type="ARBA" id="ARBA00010325"/>
    </source>
</evidence>
<dbReference type="GO" id="GO:1902183">
    <property type="term" value="P:regulation of shoot apical meristem development"/>
    <property type="evidence" value="ECO:0007669"/>
    <property type="project" value="TreeGrafter"/>
</dbReference>
<evidence type="ECO:0000256" key="6">
    <source>
        <dbReference type="ARBA" id="ARBA00023242"/>
    </source>
</evidence>
<dbReference type="GO" id="GO:0000976">
    <property type="term" value="F:transcription cis-regulatory region binding"/>
    <property type="evidence" value="ECO:0007669"/>
    <property type="project" value="UniProtKB-ARBA"/>
</dbReference>
<name>A0A4S8J1G3_MUSBA</name>
<gene>
    <name evidence="9" type="ORF">C4D60_Mb11t03460</name>
</gene>
<dbReference type="GO" id="GO:0009944">
    <property type="term" value="P:polarity specification of adaxial/abaxial axis"/>
    <property type="evidence" value="ECO:0007669"/>
    <property type="project" value="TreeGrafter"/>
</dbReference>
<dbReference type="GO" id="GO:0010154">
    <property type="term" value="P:fruit development"/>
    <property type="evidence" value="ECO:0007669"/>
    <property type="project" value="TreeGrafter"/>
</dbReference>
<dbReference type="Gene3D" id="1.10.30.10">
    <property type="entry name" value="High mobility group box domain"/>
    <property type="match status" value="1"/>
</dbReference>
<dbReference type="GO" id="GO:0005634">
    <property type="term" value="C:nucleus"/>
    <property type="evidence" value="ECO:0007669"/>
    <property type="project" value="UniProtKB-SubCell"/>
</dbReference>
<dbReference type="GO" id="GO:0010158">
    <property type="term" value="P:abaxial cell fate specification"/>
    <property type="evidence" value="ECO:0007669"/>
    <property type="project" value="TreeGrafter"/>
</dbReference>
<proteinExistence type="inferred from homology"/>
<comment type="similarity">
    <text evidence="2">Belongs to the YABBY family.</text>
</comment>
<protein>
    <submittedName>
        <fullName evidence="9">Uncharacterized protein</fullName>
    </submittedName>
</protein>
<dbReference type="GO" id="GO:0008270">
    <property type="term" value="F:zinc ion binding"/>
    <property type="evidence" value="ECO:0007669"/>
    <property type="project" value="UniProtKB-KW"/>
</dbReference>
<dbReference type="FunFam" id="1.10.30.10:FF:000047">
    <property type="entry name" value="Axial regulator YABBY"/>
    <property type="match status" value="1"/>
</dbReference>
<organism evidence="9 10">
    <name type="scientific">Musa balbisiana</name>
    <name type="common">Banana</name>
    <dbReference type="NCBI Taxonomy" id="52838"/>
    <lineage>
        <taxon>Eukaryota</taxon>
        <taxon>Viridiplantae</taxon>
        <taxon>Streptophyta</taxon>
        <taxon>Embryophyta</taxon>
        <taxon>Tracheophyta</taxon>
        <taxon>Spermatophyta</taxon>
        <taxon>Magnoliopsida</taxon>
        <taxon>Liliopsida</taxon>
        <taxon>Zingiberales</taxon>
        <taxon>Musaceae</taxon>
        <taxon>Musa</taxon>
    </lineage>
</organism>
<keyword evidence="5" id="KW-0862">Zinc</keyword>
<comment type="caution">
    <text evidence="9">The sequence shown here is derived from an EMBL/GenBank/DDBJ whole genome shotgun (WGS) entry which is preliminary data.</text>
</comment>
<feature type="domain" description="YABBY N-terminal" evidence="8">
    <location>
        <begin position="17"/>
        <end position="43"/>
    </location>
</feature>
<keyword evidence="6" id="KW-0539">Nucleus</keyword>
<evidence type="ECO:0000256" key="1">
    <source>
        <dbReference type="ARBA" id="ARBA00004123"/>
    </source>
</evidence>
<evidence type="ECO:0000259" key="8">
    <source>
        <dbReference type="Pfam" id="PF24868"/>
    </source>
</evidence>
<dbReference type="PANTHER" id="PTHR31675:SF0">
    <property type="entry name" value="AXIAL REGULATOR YABBY 1"/>
    <property type="match status" value="1"/>
</dbReference>
<evidence type="ECO:0000313" key="9">
    <source>
        <dbReference type="EMBL" id="THU55143.1"/>
    </source>
</evidence>
<evidence type="ECO:0000256" key="5">
    <source>
        <dbReference type="ARBA" id="ARBA00022833"/>
    </source>
</evidence>
<dbReference type="InterPro" id="IPR036910">
    <property type="entry name" value="HMG_box_dom_sf"/>
</dbReference>
<dbReference type="Pfam" id="PF04690">
    <property type="entry name" value="YABBY"/>
    <property type="match status" value="1"/>
</dbReference>
<evidence type="ECO:0000259" key="7">
    <source>
        <dbReference type="Pfam" id="PF04690"/>
    </source>
</evidence>
<accession>A0A4S8J1G3</accession>
<dbReference type="InterPro" id="IPR006780">
    <property type="entry name" value="YABBY"/>
</dbReference>
<dbReference type="PANTHER" id="PTHR31675">
    <property type="entry name" value="PROTEIN YABBY 6-RELATED"/>
    <property type="match status" value="1"/>
</dbReference>
<dbReference type="InterPro" id="IPR056775">
    <property type="entry name" value="YABBY_C"/>
</dbReference>
<keyword evidence="3" id="KW-0479">Metal-binding</keyword>
<dbReference type="AlphaFoldDB" id="A0A4S8J1G3"/>